<dbReference type="Pfam" id="PF13556">
    <property type="entry name" value="HTH_30"/>
    <property type="match status" value="1"/>
</dbReference>
<evidence type="ECO:0000259" key="1">
    <source>
        <dbReference type="Pfam" id="PF13556"/>
    </source>
</evidence>
<dbReference type="InterPro" id="IPR025736">
    <property type="entry name" value="PucR_C-HTH_dom"/>
</dbReference>
<dbReference type="AlphaFoldDB" id="A0A652YN98"/>
<accession>A0A652YN98</accession>
<protein>
    <submittedName>
        <fullName evidence="3">CdaR family transcriptional regulator</fullName>
    </submittedName>
</protein>
<evidence type="ECO:0000259" key="2">
    <source>
        <dbReference type="Pfam" id="PF14361"/>
    </source>
</evidence>
<dbReference type="InterPro" id="IPR051448">
    <property type="entry name" value="CdaR-like_regulators"/>
</dbReference>
<organism evidence="3">
    <name type="scientific">Nocardia globerula</name>
    <dbReference type="NCBI Taxonomy" id="1818"/>
    <lineage>
        <taxon>Bacteria</taxon>
        <taxon>Bacillati</taxon>
        <taxon>Actinomycetota</taxon>
        <taxon>Actinomycetes</taxon>
        <taxon>Mycobacteriales</taxon>
        <taxon>Nocardiaceae</taxon>
        <taxon>Nocardia</taxon>
    </lineage>
</organism>
<dbReference type="EMBL" id="VNIQ01000005">
    <property type="protein sequence ID" value="TYQ03049.1"/>
    <property type="molecule type" value="Genomic_DNA"/>
</dbReference>
<evidence type="ECO:0000313" key="3">
    <source>
        <dbReference type="EMBL" id="TYQ03049.1"/>
    </source>
</evidence>
<reference evidence="3" key="1">
    <citation type="submission" date="2019-07" db="EMBL/GenBank/DDBJ databases">
        <title>Genomic Encyclopedia of Type Strains, Phase IV (KMG-IV): sequencing the most valuable type-strain genomes for metagenomic binning, comparative biology and taxonomic classification.</title>
        <authorList>
            <person name="Goeker M."/>
        </authorList>
    </citation>
    <scope>NUCLEOTIDE SEQUENCE</scope>
    <source>
        <strain evidence="3">DSM 44596</strain>
    </source>
</reference>
<sequence length="419" mass="45163">MSTALLNTSGPLMLGGEPASTAVRDFVPLAAELVKNFSRANATFKTLNLESVQEDLVAVTAQGLQLAIQLMDHRKLPTDRDLDSIHTLTVRQARQGVPLSAILAVTDEAISVIRNLILSRAGVEDSANLKELNHLLFTVAQRLHSFISVSYLAAIPAGAQLEGSSAGALVKAMLDGDDPTDLALQLGIELAPRYLVLRLLVNLPKPRPGARDGAHQRLQAYRDLAAAQAKVAAHFGAKLLEAPAPQRGLVLIEGTPHWGLVCQVVRQATAKIGVQITAVGENAALEDLPAAQATTRELVHLVRRLGLPAQSYRMEDLALEYQLTRTGPARDSLIGLLRPLDSNPELLQTLSVHLSNDQHRQRTASALGLHTNTVDNRIKRIAHLTGLDPTLPSELLKLRAAMIALTFVSTDVDIRPVKL</sequence>
<dbReference type="Pfam" id="PF14361">
    <property type="entry name" value="RsbRD_N"/>
    <property type="match status" value="1"/>
</dbReference>
<feature type="domain" description="RsbT co-antagonist protein RsbRD N-terminal" evidence="2">
    <location>
        <begin position="29"/>
        <end position="153"/>
    </location>
</feature>
<dbReference type="InterPro" id="IPR025751">
    <property type="entry name" value="RsbRD_N_dom"/>
</dbReference>
<name>A0A652YN98_NOCGL</name>
<proteinExistence type="predicted"/>
<gene>
    <name evidence="3" type="ORF">FNL38_105199</name>
</gene>
<comment type="caution">
    <text evidence="3">The sequence shown here is derived from an EMBL/GenBank/DDBJ whole genome shotgun (WGS) entry which is preliminary data.</text>
</comment>
<feature type="domain" description="PucR C-terminal helix-turn-helix" evidence="1">
    <location>
        <begin position="346"/>
        <end position="403"/>
    </location>
</feature>
<dbReference type="InterPro" id="IPR042070">
    <property type="entry name" value="PucR_C-HTH_sf"/>
</dbReference>
<dbReference type="Gene3D" id="1.10.10.2840">
    <property type="entry name" value="PucR C-terminal helix-turn-helix domain"/>
    <property type="match status" value="1"/>
</dbReference>
<dbReference type="PANTHER" id="PTHR33744">
    <property type="entry name" value="CARBOHYDRATE DIACID REGULATOR"/>
    <property type="match status" value="1"/>
</dbReference>